<reference evidence="2" key="1">
    <citation type="submission" date="2023-03" db="EMBL/GenBank/DDBJ databases">
        <title>Massive genome expansion in bonnet fungi (Mycena s.s.) driven by repeated elements and novel gene families across ecological guilds.</title>
        <authorList>
            <consortium name="Lawrence Berkeley National Laboratory"/>
            <person name="Harder C.B."/>
            <person name="Miyauchi S."/>
            <person name="Viragh M."/>
            <person name="Kuo A."/>
            <person name="Thoen E."/>
            <person name="Andreopoulos B."/>
            <person name="Lu D."/>
            <person name="Skrede I."/>
            <person name="Drula E."/>
            <person name="Henrissat B."/>
            <person name="Morin E."/>
            <person name="Kohler A."/>
            <person name="Barry K."/>
            <person name="LaButti K."/>
            <person name="Morin E."/>
            <person name="Salamov A."/>
            <person name="Lipzen A."/>
            <person name="Mereny Z."/>
            <person name="Hegedus B."/>
            <person name="Baldrian P."/>
            <person name="Stursova M."/>
            <person name="Weitz H."/>
            <person name="Taylor A."/>
            <person name="Grigoriev I.V."/>
            <person name="Nagy L.G."/>
            <person name="Martin F."/>
            <person name="Kauserud H."/>
        </authorList>
    </citation>
    <scope>NUCLEOTIDE SEQUENCE</scope>
    <source>
        <strain evidence="2">CBHHK002</strain>
    </source>
</reference>
<dbReference type="Proteomes" id="UP001218218">
    <property type="component" value="Unassembled WGS sequence"/>
</dbReference>
<sequence>MKFTIFTLLFFTFGFVAATPVEILDCGKGKLRDVNEAYFNCGWRIVGDRDYNNNREIARVRFTTTYQQFESVTETVEFPFQSSSFKSVPEIRGQRTLITRKFGVGVNELLGAPAVLQLKAVQEESSPLTSLNFPLGIGTGQTKRNHNLSLNLTADEVGRAWISNSSLSIVVRNIGVAATSPNAVARNSRVEKVNFILSEVSDSSWTVTRYKTVSEIYHLSFI</sequence>
<dbReference type="AlphaFoldDB" id="A0AAD7A4Q3"/>
<organism evidence="2 3">
    <name type="scientific">Mycena albidolilacea</name>
    <dbReference type="NCBI Taxonomy" id="1033008"/>
    <lineage>
        <taxon>Eukaryota</taxon>
        <taxon>Fungi</taxon>
        <taxon>Dikarya</taxon>
        <taxon>Basidiomycota</taxon>
        <taxon>Agaricomycotina</taxon>
        <taxon>Agaricomycetes</taxon>
        <taxon>Agaricomycetidae</taxon>
        <taxon>Agaricales</taxon>
        <taxon>Marasmiineae</taxon>
        <taxon>Mycenaceae</taxon>
        <taxon>Mycena</taxon>
    </lineage>
</organism>
<feature type="chain" id="PRO_5042087974" evidence="1">
    <location>
        <begin position="19"/>
        <end position="222"/>
    </location>
</feature>
<evidence type="ECO:0000313" key="3">
    <source>
        <dbReference type="Proteomes" id="UP001218218"/>
    </source>
</evidence>
<dbReference type="EMBL" id="JARIHO010000016">
    <property type="protein sequence ID" value="KAJ7348980.1"/>
    <property type="molecule type" value="Genomic_DNA"/>
</dbReference>
<protein>
    <submittedName>
        <fullName evidence="2">Uncharacterized protein</fullName>
    </submittedName>
</protein>
<keyword evidence="3" id="KW-1185">Reference proteome</keyword>
<feature type="signal peptide" evidence="1">
    <location>
        <begin position="1"/>
        <end position="18"/>
    </location>
</feature>
<name>A0AAD7A4Q3_9AGAR</name>
<comment type="caution">
    <text evidence="2">The sequence shown here is derived from an EMBL/GenBank/DDBJ whole genome shotgun (WGS) entry which is preliminary data.</text>
</comment>
<accession>A0AAD7A4Q3</accession>
<evidence type="ECO:0000256" key="1">
    <source>
        <dbReference type="SAM" id="SignalP"/>
    </source>
</evidence>
<keyword evidence="1" id="KW-0732">Signal</keyword>
<evidence type="ECO:0000313" key="2">
    <source>
        <dbReference type="EMBL" id="KAJ7348980.1"/>
    </source>
</evidence>
<gene>
    <name evidence="2" type="ORF">DFH08DRAFT_935985</name>
</gene>
<proteinExistence type="predicted"/>